<evidence type="ECO:0000256" key="2">
    <source>
        <dbReference type="ARBA" id="ARBA00022692"/>
    </source>
</evidence>
<dbReference type="CDD" id="cd13964">
    <property type="entry name" value="PT_UbiA_1"/>
    <property type="match status" value="1"/>
</dbReference>
<evidence type="ECO:0000313" key="5">
    <source>
        <dbReference type="EMBL" id="PFG39139.1"/>
    </source>
</evidence>
<keyword evidence="4" id="KW-0472">Membrane</keyword>
<reference evidence="5 6" key="1">
    <citation type="submission" date="2017-10" db="EMBL/GenBank/DDBJ databases">
        <title>Sequencing the genomes of 1000 actinobacteria strains.</title>
        <authorList>
            <person name="Klenk H.-P."/>
        </authorList>
    </citation>
    <scope>NUCLEOTIDE SEQUENCE [LARGE SCALE GENOMIC DNA]</scope>
    <source>
        <strain evidence="5 6">DSM 21838</strain>
    </source>
</reference>
<accession>A0A2A9ELP1</accession>
<organism evidence="5 6">
    <name type="scientific">Georgenia soli</name>
    <dbReference type="NCBI Taxonomy" id="638953"/>
    <lineage>
        <taxon>Bacteria</taxon>
        <taxon>Bacillati</taxon>
        <taxon>Actinomycetota</taxon>
        <taxon>Actinomycetes</taxon>
        <taxon>Micrococcales</taxon>
        <taxon>Bogoriellaceae</taxon>
        <taxon>Georgenia</taxon>
    </lineage>
</organism>
<evidence type="ECO:0000256" key="3">
    <source>
        <dbReference type="ARBA" id="ARBA00022989"/>
    </source>
</evidence>
<dbReference type="EMBL" id="PDJI01000004">
    <property type="protein sequence ID" value="PFG39139.1"/>
    <property type="molecule type" value="Genomic_DNA"/>
</dbReference>
<dbReference type="PANTHER" id="PTHR42723">
    <property type="entry name" value="CHLOROPHYLL SYNTHASE"/>
    <property type="match status" value="1"/>
</dbReference>
<evidence type="ECO:0000256" key="4">
    <source>
        <dbReference type="ARBA" id="ARBA00023136"/>
    </source>
</evidence>
<dbReference type="GO" id="GO:0016020">
    <property type="term" value="C:membrane"/>
    <property type="evidence" value="ECO:0007669"/>
    <property type="project" value="UniProtKB-SubCell"/>
</dbReference>
<dbReference type="AlphaFoldDB" id="A0A2A9ELP1"/>
<dbReference type="InterPro" id="IPR050475">
    <property type="entry name" value="Prenyltransferase_related"/>
</dbReference>
<name>A0A2A9ELP1_9MICO</name>
<comment type="subcellular location">
    <subcellularLocation>
        <location evidence="1">Membrane</location>
        <topology evidence="1">Multi-pass membrane protein</topology>
    </subcellularLocation>
</comment>
<proteinExistence type="predicted"/>
<dbReference type="PANTHER" id="PTHR42723:SF1">
    <property type="entry name" value="CHLOROPHYLL SYNTHASE, CHLOROPLASTIC"/>
    <property type="match status" value="1"/>
</dbReference>
<protein>
    <submittedName>
        <fullName evidence="5">4-hydroxybenzoate polyprenyltransferase</fullName>
    </submittedName>
</protein>
<keyword evidence="5" id="KW-0808">Transferase</keyword>
<dbReference type="Pfam" id="PF01040">
    <property type="entry name" value="UbiA"/>
    <property type="match status" value="1"/>
</dbReference>
<dbReference type="NCBIfam" id="NF045897">
    <property type="entry name" value="SCO3242_trans"/>
    <property type="match status" value="1"/>
</dbReference>
<keyword evidence="6" id="KW-1185">Reference proteome</keyword>
<keyword evidence="3" id="KW-1133">Transmembrane helix</keyword>
<evidence type="ECO:0000256" key="1">
    <source>
        <dbReference type="ARBA" id="ARBA00004141"/>
    </source>
</evidence>
<dbReference type="Gene3D" id="1.10.357.140">
    <property type="entry name" value="UbiA prenyltransferase"/>
    <property type="match status" value="1"/>
</dbReference>
<keyword evidence="2" id="KW-0812">Transmembrane</keyword>
<evidence type="ECO:0000313" key="6">
    <source>
        <dbReference type="Proteomes" id="UP000222106"/>
    </source>
</evidence>
<dbReference type="InterPro" id="IPR044878">
    <property type="entry name" value="UbiA_sf"/>
</dbReference>
<comment type="caution">
    <text evidence="5">The sequence shown here is derived from an EMBL/GenBank/DDBJ whole genome shotgun (WGS) entry which is preliminary data.</text>
</comment>
<dbReference type="InterPro" id="IPR000537">
    <property type="entry name" value="UbiA_prenyltransferase"/>
</dbReference>
<dbReference type="GO" id="GO:0016765">
    <property type="term" value="F:transferase activity, transferring alkyl or aryl (other than methyl) groups"/>
    <property type="evidence" value="ECO:0007669"/>
    <property type="project" value="InterPro"/>
</dbReference>
<sequence>MGHAHAVVRPPGADAVSTARDLAELVRLPAALSVPGDTLAGAAAAGWPLRRRTLLAPLSSVSLYLAGMALNDYADRHLDATERPERPIPSGRVSPRQALALAAGLTGAGVALAAGAGRGALAVAVPLAGVVWGYDMLAKPTVAGPVFMGAARGLDVLLGAGGSARALPPALALAAHTMAVTALSRGEVHGTRPVVARAAAATTGATALGVVVGAATAARAGARADAPSCRGRAGTVRRVLSALTATALAGSYAASVGRAQLAAVASPDAGTVRRATGTGIRGMLPLQAALASAAGHPVLGGALVGAVPALRAAARKVATT</sequence>
<gene>
    <name evidence="5" type="ORF">ATJ97_1634</name>
</gene>
<dbReference type="Proteomes" id="UP000222106">
    <property type="component" value="Unassembled WGS sequence"/>
</dbReference>